<dbReference type="InterPro" id="IPR037185">
    <property type="entry name" value="EmrE-like"/>
</dbReference>
<dbReference type="Pfam" id="PF00892">
    <property type="entry name" value="EamA"/>
    <property type="match status" value="1"/>
</dbReference>
<name>A0ABT1HTY7_STRSD</name>
<gene>
    <name evidence="4" type="ORF">LX15_002690</name>
</gene>
<reference evidence="4 5" key="1">
    <citation type="submission" date="2022-06" db="EMBL/GenBank/DDBJ databases">
        <title>Genomic Encyclopedia of Archaeal and Bacterial Type Strains, Phase II (KMG-II): from individual species to whole genera.</title>
        <authorList>
            <person name="Goeker M."/>
        </authorList>
    </citation>
    <scope>NUCLEOTIDE SEQUENCE [LARGE SCALE GENOMIC DNA]</scope>
    <source>
        <strain evidence="4 5">DSM 40477</strain>
    </source>
</reference>
<dbReference type="EMBL" id="JAMTCP010000012">
    <property type="protein sequence ID" value="MCP2258991.1"/>
    <property type="molecule type" value="Genomic_DNA"/>
</dbReference>
<organism evidence="4 5">
    <name type="scientific">Streptoalloteichus tenebrarius (strain ATCC 17920 / DSM 40477 / JCM 4838 / CBS 697.72 / NBRC 16177 / NCIMB 11028 / NRRL B-12390 / A12253. 1 / ISP 5477)</name>
    <name type="common">Streptomyces tenebrarius</name>
    <dbReference type="NCBI Taxonomy" id="1933"/>
    <lineage>
        <taxon>Bacteria</taxon>
        <taxon>Bacillati</taxon>
        <taxon>Actinomycetota</taxon>
        <taxon>Actinomycetes</taxon>
        <taxon>Pseudonocardiales</taxon>
        <taxon>Pseudonocardiaceae</taxon>
        <taxon>Streptoalloteichus</taxon>
    </lineage>
</organism>
<feature type="region of interest" description="Disordered" evidence="2">
    <location>
        <begin position="59"/>
        <end position="80"/>
    </location>
</feature>
<protein>
    <submittedName>
        <fullName evidence="4">EamA-like transporter family protein</fullName>
    </submittedName>
</protein>
<evidence type="ECO:0000313" key="5">
    <source>
        <dbReference type="Proteomes" id="UP001205311"/>
    </source>
</evidence>
<proteinExistence type="inferred from homology"/>
<evidence type="ECO:0000313" key="4">
    <source>
        <dbReference type="EMBL" id="MCP2258991.1"/>
    </source>
</evidence>
<dbReference type="SUPFAM" id="SSF103481">
    <property type="entry name" value="Multidrug resistance efflux transporter EmrE"/>
    <property type="match status" value="1"/>
</dbReference>
<feature type="domain" description="EamA" evidence="3">
    <location>
        <begin position="2"/>
        <end position="54"/>
    </location>
</feature>
<dbReference type="InterPro" id="IPR000620">
    <property type="entry name" value="EamA_dom"/>
</dbReference>
<evidence type="ECO:0000256" key="2">
    <source>
        <dbReference type="SAM" id="MobiDB-lite"/>
    </source>
</evidence>
<comment type="caution">
    <text evidence="4">The sequence shown here is derived from an EMBL/GenBank/DDBJ whole genome shotgun (WGS) entry which is preliminary data.</text>
</comment>
<accession>A0ABT1HTY7</accession>
<keyword evidence="5" id="KW-1185">Reference proteome</keyword>
<evidence type="ECO:0000256" key="1">
    <source>
        <dbReference type="ARBA" id="ARBA00007362"/>
    </source>
</evidence>
<dbReference type="Proteomes" id="UP001205311">
    <property type="component" value="Unassembled WGS sequence"/>
</dbReference>
<evidence type="ECO:0000259" key="3">
    <source>
        <dbReference type="Pfam" id="PF00892"/>
    </source>
</evidence>
<feature type="compositionally biased region" description="Polar residues" evidence="2">
    <location>
        <begin position="71"/>
        <end position="80"/>
    </location>
</feature>
<sequence length="80" mass="8291">MFLEVVRWGGAARAGTLFSAVPSVTAVISWLVLGETPTVGAVVRLVLGAVVCALGTRTPKGTEPDCGTHQMAVQEQPTRA</sequence>
<comment type="similarity">
    <text evidence="1">Belongs to the EamA transporter family.</text>
</comment>